<proteinExistence type="predicted"/>
<comment type="caution">
    <text evidence="1">The sequence shown here is derived from an EMBL/GenBank/DDBJ whole genome shotgun (WGS) entry which is preliminary data.</text>
</comment>
<name>A0A9P5PPL4_9AGAR</name>
<organism evidence="1 2">
    <name type="scientific">Rhodocollybia butyracea</name>
    <dbReference type="NCBI Taxonomy" id="206335"/>
    <lineage>
        <taxon>Eukaryota</taxon>
        <taxon>Fungi</taxon>
        <taxon>Dikarya</taxon>
        <taxon>Basidiomycota</taxon>
        <taxon>Agaricomycotina</taxon>
        <taxon>Agaricomycetes</taxon>
        <taxon>Agaricomycetidae</taxon>
        <taxon>Agaricales</taxon>
        <taxon>Marasmiineae</taxon>
        <taxon>Omphalotaceae</taxon>
        <taxon>Rhodocollybia</taxon>
    </lineage>
</organism>
<dbReference type="AlphaFoldDB" id="A0A9P5PPL4"/>
<dbReference type="EMBL" id="JADNRY010000047">
    <property type="protein sequence ID" value="KAF9069794.1"/>
    <property type="molecule type" value="Genomic_DNA"/>
</dbReference>
<evidence type="ECO:0000313" key="2">
    <source>
        <dbReference type="Proteomes" id="UP000772434"/>
    </source>
</evidence>
<dbReference type="OrthoDB" id="3064334at2759"/>
<keyword evidence="2" id="KW-1185">Reference proteome</keyword>
<reference evidence="1" key="1">
    <citation type="submission" date="2020-11" db="EMBL/GenBank/DDBJ databases">
        <authorList>
            <consortium name="DOE Joint Genome Institute"/>
            <person name="Ahrendt S."/>
            <person name="Riley R."/>
            <person name="Andreopoulos W."/>
            <person name="Labutti K."/>
            <person name="Pangilinan J."/>
            <person name="Ruiz-Duenas F.J."/>
            <person name="Barrasa J.M."/>
            <person name="Sanchez-Garcia M."/>
            <person name="Camarero S."/>
            <person name="Miyauchi S."/>
            <person name="Serrano A."/>
            <person name="Linde D."/>
            <person name="Babiker R."/>
            <person name="Drula E."/>
            <person name="Ayuso-Fernandez I."/>
            <person name="Pacheco R."/>
            <person name="Padilla G."/>
            <person name="Ferreira P."/>
            <person name="Barriuso J."/>
            <person name="Kellner H."/>
            <person name="Castanera R."/>
            <person name="Alfaro M."/>
            <person name="Ramirez L."/>
            <person name="Pisabarro A.G."/>
            <person name="Kuo A."/>
            <person name="Tritt A."/>
            <person name="Lipzen A."/>
            <person name="He G."/>
            <person name="Yan M."/>
            <person name="Ng V."/>
            <person name="Cullen D."/>
            <person name="Martin F."/>
            <person name="Rosso M.-N."/>
            <person name="Henrissat B."/>
            <person name="Hibbett D."/>
            <person name="Martinez A.T."/>
            <person name="Grigoriev I.V."/>
        </authorList>
    </citation>
    <scope>NUCLEOTIDE SEQUENCE</scope>
    <source>
        <strain evidence="1">AH 40177</strain>
    </source>
</reference>
<accession>A0A9P5PPL4</accession>
<dbReference type="Proteomes" id="UP000772434">
    <property type="component" value="Unassembled WGS sequence"/>
</dbReference>
<gene>
    <name evidence="1" type="ORF">BDP27DRAFT_1420698</name>
</gene>
<protein>
    <submittedName>
        <fullName evidence="1">Uncharacterized protein</fullName>
    </submittedName>
</protein>
<sequence>METPPSPYMHGQSVFDQVTPLSNEEVDLLFSDPEEYNDSAIEADDLDLVTGDQCSITLTPALVKGVTKVTYIMLPHSAPLDAVKLTARILAMSEAEMSIQSRLFTMILRSDISMLMDMHRLILLASKEILYTLAQYLNRPILDESEWSQLRNGSLGGFAALKDDTIYEYTLLCPPRFTDQPPLNHGLDLFRRPYTNFPPVKTHVTPFALAFHALRVLECTTFPMTFDFEHVFRARTLREMNHIEDSLERALLGITKDDEKPSVMPQEMQDHIEAFMNFVLAFDRRCAVVRAIMNQTPPQ</sequence>
<evidence type="ECO:0000313" key="1">
    <source>
        <dbReference type="EMBL" id="KAF9069794.1"/>
    </source>
</evidence>